<dbReference type="EMBL" id="JARVLH010000002">
    <property type="protein sequence ID" value="MEX5284902.1"/>
    <property type="molecule type" value="Genomic_DNA"/>
</dbReference>
<protein>
    <submittedName>
        <fullName evidence="9">Heme exporter protein CcmB</fullName>
    </submittedName>
</protein>
<gene>
    <name evidence="9" type="ORF">QCO44_04480</name>
</gene>
<dbReference type="RefSeq" id="WP_368846621.1">
    <property type="nucleotide sequence ID" value="NZ_CP194411.1"/>
</dbReference>
<feature type="transmembrane region" description="Helical" evidence="8">
    <location>
        <begin position="57"/>
        <end position="76"/>
    </location>
</feature>
<evidence type="ECO:0000256" key="6">
    <source>
        <dbReference type="ARBA" id="ARBA00022989"/>
    </source>
</evidence>
<evidence type="ECO:0000313" key="10">
    <source>
        <dbReference type="Proteomes" id="UP001559623"/>
    </source>
</evidence>
<proteinExistence type="inferred from homology"/>
<sequence length="226" mass="24048">MQPSIWSGARLVFRKEAACALRNRASWASMLMFSLTALAALSFALRGAPPAPRLAAGLLWVVLFFSAEAGIGRAFLDESAGGTLLALRIYAGAQAVFLGKLLYTFFVLAILAFFDIVLFQLFLGFSLDGLLSFFVFCLVVLLGIWGIAAAGVIVSALAVGAGARNGLFSVLMLPVVLPVFLPALSLTGDLFGAAEPVLSLLGVMALYDMILTLGASWLFDFVWQEL</sequence>
<comment type="similarity">
    <text evidence="2">Belongs to the CcmB/CycW/HelB family.</text>
</comment>
<keyword evidence="10" id="KW-1185">Reference proteome</keyword>
<feature type="transmembrane region" description="Helical" evidence="8">
    <location>
        <begin position="129"/>
        <end position="159"/>
    </location>
</feature>
<evidence type="ECO:0000256" key="3">
    <source>
        <dbReference type="ARBA" id="ARBA00022448"/>
    </source>
</evidence>
<dbReference type="Proteomes" id="UP001559623">
    <property type="component" value="Unassembled WGS sequence"/>
</dbReference>
<evidence type="ECO:0000256" key="5">
    <source>
        <dbReference type="ARBA" id="ARBA00022748"/>
    </source>
</evidence>
<evidence type="ECO:0000313" key="9">
    <source>
        <dbReference type="EMBL" id="MEX5284902.1"/>
    </source>
</evidence>
<evidence type="ECO:0000256" key="2">
    <source>
        <dbReference type="ARBA" id="ARBA00010544"/>
    </source>
</evidence>
<comment type="subcellular location">
    <subcellularLocation>
        <location evidence="1">Membrane</location>
        <topology evidence="1">Multi-pass membrane protein</topology>
    </subcellularLocation>
</comment>
<name>A0ABV3X3Y3_9FIRM</name>
<comment type="caution">
    <text evidence="9">The sequence shown here is derived from an EMBL/GenBank/DDBJ whole genome shotgun (WGS) entry which is preliminary data.</text>
</comment>
<dbReference type="Pfam" id="PF03379">
    <property type="entry name" value="CcmB"/>
    <property type="match status" value="1"/>
</dbReference>
<organism evidence="9 10">
    <name type="scientific">Selenomonas sputigena</name>
    <dbReference type="NCBI Taxonomy" id="69823"/>
    <lineage>
        <taxon>Bacteria</taxon>
        <taxon>Bacillati</taxon>
        <taxon>Bacillota</taxon>
        <taxon>Negativicutes</taxon>
        <taxon>Selenomonadales</taxon>
        <taxon>Selenomonadaceae</taxon>
        <taxon>Selenomonas</taxon>
    </lineage>
</organism>
<keyword evidence="5" id="KW-0201">Cytochrome c-type biogenesis</keyword>
<keyword evidence="7 8" id="KW-0472">Membrane</keyword>
<evidence type="ECO:0000256" key="4">
    <source>
        <dbReference type="ARBA" id="ARBA00022692"/>
    </source>
</evidence>
<evidence type="ECO:0000256" key="7">
    <source>
        <dbReference type="ARBA" id="ARBA00023136"/>
    </source>
</evidence>
<keyword evidence="4 8" id="KW-0812">Transmembrane</keyword>
<keyword evidence="6 8" id="KW-1133">Transmembrane helix</keyword>
<feature type="transmembrane region" description="Helical" evidence="8">
    <location>
        <begin position="166"/>
        <end position="185"/>
    </location>
</feature>
<feature type="transmembrane region" description="Helical" evidence="8">
    <location>
        <begin position="197"/>
        <end position="219"/>
    </location>
</feature>
<evidence type="ECO:0000256" key="1">
    <source>
        <dbReference type="ARBA" id="ARBA00004141"/>
    </source>
</evidence>
<dbReference type="PANTHER" id="PTHR30070:SF1">
    <property type="entry name" value="CYTOCHROME C BIOGENESIS B-RELATED"/>
    <property type="match status" value="1"/>
</dbReference>
<dbReference type="InterPro" id="IPR003544">
    <property type="entry name" value="Cyt_c_biogenesis_CcmB"/>
</dbReference>
<feature type="transmembrane region" description="Helical" evidence="8">
    <location>
        <begin position="25"/>
        <end position="45"/>
    </location>
</feature>
<feature type="transmembrane region" description="Helical" evidence="8">
    <location>
        <begin position="97"/>
        <end position="123"/>
    </location>
</feature>
<accession>A0ABV3X3Y3</accession>
<keyword evidence="3" id="KW-0813">Transport</keyword>
<dbReference type="PANTHER" id="PTHR30070">
    <property type="entry name" value="HEME EXPORTER PROTEIN B"/>
    <property type="match status" value="1"/>
</dbReference>
<evidence type="ECO:0000256" key="8">
    <source>
        <dbReference type="SAM" id="Phobius"/>
    </source>
</evidence>
<reference evidence="9 10" key="1">
    <citation type="submission" date="2023-04" db="EMBL/GenBank/DDBJ databases">
        <title>Genome Sequence of Selenomonas sputigena ATCC 33150.</title>
        <authorList>
            <person name="Miller D.P."/>
            <person name="Anvari S."/>
            <person name="Polson S.W."/>
            <person name="Macdonald M."/>
            <person name="Mcdowell J.V."/>
        </authorList>
    </citation>
    <scope>NUCLEOTIDE SEQUENCE [LARGE SCALE GENOMIC DNA]</scope>
    <source>
        <strain evidence="9 10">ATCC 33150</strain>
    </source>
</reference>